<evidence type="ECO:0000313" key="14">
    <source>
        <dbReference type="Proteomes" id="UP000034462"/>
    </source>
</evidence>
<evidence type="ECO:0000256" key="3">
    <source>
        <dbReference type="ARBA" id="ARBA00022448"/>
    </source>
</evidence>
<feature type="transmembrane region" description="Helical" evidence="12">
    <location>
        <begin position="101"/>
        <end position="121"/>
    </location>
</feature>
<keyword evidence="11" id="KW-0676">Redox-active center</keyword>
<protein>
    <submittedName>
        <fullName evidence="13">Disulfide bond formation protein DsbB</fullName>
    </submittedName>
</protein>
<dbReference type="GO" id="GO:0006457">
    <property type="term" value="P:protein folding"/>
    <property type="evidence" value="ECO:0007669"/>
    <property type="project" value="InterPro"/>
</dbReference>
<keyword evidence="9" id="KW-1015">Disulfide bond</keyword>
<dbReference type="EMBL" id="LCPH01000008">
    <property type="protein sequence ID" value="KKU92702.1"/>
    <property type="molecule type" value="Genomic_DNA"/>
</dbReference>
<evidence type="ECO:0000256" key="5">
    <source>
        <dbReference type="ARBA" id="ARBA00022982"/>
    </source>
</evidence>
<dbReference type="Proteomes" id="UP000034462">
    <property type="component" value="Unassembled WGS sequence"/>
</dbReference>
<keyword evidence="3" id="KW-0813">Transport</keyword>
<evidence type="ECO:0000256" key="12">
    <source>
        <dbReference type="SAM" id="Phobius"/>
    </source>
</evidence>
<feature type="transmembrane region" description="Helical" evidence="12">
    <location>
        <begin position="40"/>
        <end position="64"/>
    </location>
</feature>
<evidence type="ECO:0000313" key="13">
    <source>
        <dbReference type="EMBL" id="KKU92702.1"/>
    </source>
</evidence>
<dbReference type="GO" id="GO:0015035">
    <property type="term" value="F:protein-disulfide reductase activity"/>
    <property type="evidence" value="ECO:0007669"/>
    <property type="project" value="InterPro"/>
</dbReference>
<name>A0A837IQG8_9BACT</name>
<dbReference type="Pfam" id="PF02600">
    <property type="entry name" value="DsbB"/>
    <property type="match status" value="1"/>
</dbReference>
<evidence type="ECO:0000256" key="6">
    <source>
        <dbReference type="ARBA" id="ARBA00022989"/>
    </source>
</evidence>
<evidence type="ECO:0000256" key="9">
    <source>
        <dbReference type="ARBA" id="ARBA00023157"/>
    </source>
</evidence>
<evidence type="ECO:0000256" key="1">
    <source>
        <dbReference type="ARBA" id="ARBA00004141"/>
    </source>
</evidence>
<dbReference type="Gene3D" id="1.20.1550.10">
    <property type="entry name" value="DsbB-like"/>
    <property type="match status" value="1"/>
</dbReference>
<dbReference type="GO" id="GO:0016020">
    <property type="term" value="C:membrane"/>
    <property type="evidence" value="ECO:0007669"/>
    <property type="project" value="UniProtKB-SubCell"/>
</dbReference>
<keyword evidence="6 12" id="KW-1133">Transmembrane helix</keyword>
<dbReference type="InterPro" id="IPR023380">
    <property type="entry name" value="DsbB-like_sf"/>
</dbReference>
<keyword evidence="4 12" id="KW-0812">Transmembrane</keyword>
<accession>A0A837IQG8</accession>
<keyword evidence="10" id="KW-0143">Chaperone</keyword>
<evidence type="ECO:0000256" key="4">
    <source>
        <dbReference type="ARBA" id="ARBA00022692"/>
    </source>
</evidence>
<evidence type="ECO:0000256" key="10">
    <source>
        <dbReference type="ARBA" id="ARBA00023186"/>
    </source>
</evidence>
<comment type="caution">
    <text evidence="13">The sequence shown here is derived from an EMBL/GenBank/DDBJ whole genome shotgun (WGS) entry which is preliminary data.</text>
</comment>
<evidence type="ECO:0000256" key="8">
    <source>
        <dbReference type="ARBA" id="ARBA00023136"/>
    </source>
</evidence>
<reference evidence="13 14" key="1">
    <citation type="journal article" date="2015" name="Nature">
        <title>rRNA introns, odd ribosomes, and small enigmatic genomes across a large radiation of phyla.</title>
        <authorList>
            <person name="Brown C.T."/>
            <person name="Hug L.A."/>
            <person name="Thomas B.C."/>
            <person name="Sharon I."/>
            <person name="Castelle C.J."/>
            <person name="Singh A."/>
            <person name="Wilkins M.J."/>
            <person name="Williams K.H."/>
            <person name="Banfield J.F."/>
        </authorList>
    </citation>
    <scope>NUCLEOTIDE SEQUENCE [LARGE SCALE GENOMIC DNA]</scope>
</reference>
<feature type="transmembrane region" description="Helical" evidence="12">
    <location>
        <begin position="76"/>
        <end position="94"/>
    </location>
</feature>
<keyword evidence="5" id="KW-0249">Electron transport</keyword>
<dbReference type="AlphaFoldDB" id="A0A837IQG8"/>
<dbReference type="PANTHER" id="PTHR43469:SF1">
    <property type="entry name" value="SPBETA PROPHAGE-DERIVED DISULFIDE BOND FORMATION PROTEIN B"/>
    <property type="match status" value="1"/>
</dbReference>
<proteinExistence type="inferred from homology"/>
<dbReference type="SUPFAM" id="SSF158442">
    <property type="entry name" value="DsbB-like"/>
    <property type="match status" value="1"/>
</dbReference>
<dbReference type="InterPro" id="IPR012187">
    <property type="entry name" value="Disulphide_bond_form_BdbC"/>
</dbReference>
<comment type="subcellular location">
    <subcellularLocation>
        <location evidence="1">Membrane</location>
        <topology evidence="1">Multi-pass membrane protein</topology>
    </subcellularLocation>
</comment>
<evidence type="ECO:0000256" key="11">
    <source>
        <dbReference type="ARBA" id="ARBA00023284"/>
    </source>
</evidence>
<evidence type="ECO:0000256" key="7">
    <source>
        <dbReference type="ARBA" id="ARBA00023002"/>
    </source>
</evidence>
<feature type="transmembrane region" description="Helical" evidence="12">
    <location>
        <begin position="6"/>
        <end position="28"/>
    </location>
</feature>
<dbReference type="PANTHER" id="PTHR43469">
    <property type="entry name" value="DISULFIDE FORMATION PROTEIN-RELATED"/>
    <property type="match status" value="1"/>
</dbReference>
<sequence length="179" mass="19746">MVENITFLLPYLALLSHAVLVVLFLALLSRHSWGAGLQVFLGKYTTVLACLVSLIAVVGSLFYSEIVGFEPCVLCWWQRIFLYPLVIIFGVAVWKKTTSAFLYAVPLALAAALVSAYQSYVFFGGVSLLSCTALEGACSKIYVMAFGYITLPLMSLTVSLYILLLAWANKIYKNENYNA</sequence>
<evidence type="ECO:0000256" key="2">
    <source>
        <dbReference type="ARBA" id="ARBA00007602"/>
    </source>
</evidence>
<gene>
    <name evidence="13" type="ORF">UY25_C0008G0003</name>
</gene>
<keyword evidence="8 12" id="KW-0472">Membrane</keyword>
<feature type="transmembrane region" description="Helical" evidence="12">
    <location>
        <begin position="141"/>
        <end position="167"/>
    </location>
</feature>
<organism evidence="13 14">
    <name type="scientific">Candidatus Yanofskybacteria bacterium GW2011_GWC1_48_11</name>
    <dbReference type="NCBI Taxonomy" id="1619027"/>
    <lineage>
        <taxon>Bacteria</taxon>
        <taxon>Candidatus Yanofskyibacteriota</taxon>
    </lineage>
</organism>
<comment type="similarity">
    <text evidence="2">Belongs to the DsbB family. BdbC subfamily.</text>
</comment>
<dbReference type="InterPro" id="IPR003752">
    <property type="entry name" value="DiS_bond_form_DsbB/BdbC"/>
</dbReference>
<keyword evidence="7" id="KW-0560">Oxidoreductase</keyword>